<keyword evidence="2" id="KW-1185">Reference proteome</keyword>
<dbReference type="Proteomes" id="UP001595699">
    <property type="component" value="Unassembled WGS sequence"/>
</dbReference>
<reference evidence="2" key="1">
    <citation type="journal article" date="2019" name="Int. J. Syst. Evol. Microbiol.">
        <title>The Global Catalogue of Microorganisms (GCM) 10K type strain sequencing project: providing services to taxonomists for standard genome sequencing and annotation.</title>
        <authorList>
            <consortium name="The Broad Institute Genomics Platform"/>
            <consortium name="The Broad Institute Genome Sequencing Center for Infectious Disease"/>
            <person name="Wu L."/>
            <person name="Ma J."/>
        </authorList>
    </citation>
    <scope>NUCLEOTIDE SEQUENCE [LARGE SCALE GENOMIC DNA]</scope>
    <source>
        <strain evidence="2">CGMCC 4.7241</strain>
    </source>
</reference>
<feature type="non-terminal residue" evidence="1">
    <location>
        <position position="76"/>
    </location>
</feature>
<protein>
    <submittedName>
        <fullName evidence="1">Uncharacterized protein</fullName>
    </submittedName>
</protein>
<sequence length="76" mass="8206">MAMTTSQGGSAMSEGYYRRSVAGYAKAGLAKVLLPAPGPTDPYVHRLSRLLVILNEKWGTPPLRVRDLDAIEATAF</sequence>
<dbReference type="EMBL" id="JBHRZH010000055">
    <property type="protein sequence ID" value="MFC3766531.1"/>
    <property type="molecule type" value="Genomic_DNA"/>
</dbReference>
<gene>
    <name evidence="1" type="ORF">ACFOUW_37285</name>
</gene>
<name>A0ABV7YMW2_9ACTN</name>
<evidence type="ECO:0000313" key="1">
    <source>
        <dbReference type="EMBL" id="MFC3766531.1"/>
    </source>
</evidence>
<dbReference type="RefSeq" id="WP_385929093.1">
    <property type="nucleotide sequence ID" value="NZ_JBHRZH010000055.1"/>
</dbReference>
<evidence type="ECO:0000313" key="2">
    <source>
        <dbReference type="Proteomes" id="UP001595699"/>
    </source>
</evidence>
<proteinExistence type="predicted"/>
<comment type="caution">
    <text evidence="1">The sequence shown here is derived from an EMBL/GenBank/DDBJ whole genome shotgun (WGS) entry which is preliminary data.</text>
</comment>
<accession>A0ABV7YMW2</accession>
<organism evidence="1 2">
    <name type="scientific">Tenggerimyces flavus</name>
    <dbReference type="NCBI Taxonomy" id="1708749"/>
    <lineage>
        <taxon>Bacteria</taxon>
        <taxon>Bacillati</taxon>
        <taxon>Actinomycetota</taxon>
        <taxon>Actinomycetes</taxon>
        <taxon>Propionibacteriales</taxon>
        <taxon>Nocardioidaceae</taxon>
        <taxon>Tenggerimyces</taxon>
    </lineage>
</organism>